<dbReference type="AlphaFoldDB" id="A0AAD7ES79"/>
<sequence length="158" mass="17617">MLQEIENENRRVIPISQQIGGHHIEDLKLFASKDAPEGTVFPIEWLQSFGVRFSYEELKIDVCRVEGGRYALNRLLEPICKFFTKVEEARRIEKLVFPDLNIVEKKQNKVGCCCPCIFSASNTSNQSPAQGVPPSFDVGAIPDAAASHAVAEEAKQQV</sequence>
<gene>
    <name evidence="1" type="ORF">DFH08DRAFT_999904</name>
</gene>
<reference evidence="1" key="1">
    <citation type="submission" date="2023-03" db="EMBL/GenBank/DDBJ databases">
        <title>Massive genome expansion in bonnet fungi (Mycena s.s.) driven by repeated elements and novel gene families across ecological guilds.</title>
        <authorList>
            <consortium name="Lawrence Berkeley National Laboratory"/>
            <person name="Harder C.B."/>
            <person name="Miyauchi S."/>
            <person name="Viragh M."/>
            <person name="Kuo A."/>
            <person name="Thoen E."/>
            <person name="Andreopoulos B."/>
            <person name="Lu D."/>
            <person name="Skrede I."/>
            <person name="Drula E."/>
            <person name="Henrissat B."/>
            <person name="Morin E."/>
            <person name="Kohler A."/>
            <person name="Barry K."/>
            <person name="LaButti K."/>
            <person name="Morin E."/>
            <person name="Salamov A."/>
            <person name="Lipzen A."/>
            <person name="Mereny Z."/>
            <person name="Hegedus B."/>
            <person name="Baldrian P."/>
            <person name="Stursova M."/>
            <person name="Weitz H."/>
            <person name="Taylor A."/>
            <person name="Grigoriev I.V."/>
            <person name="Nagy L.G."/>
            <person name="Martin F."/>
            <person name="Kauserud H."/>
        </authorList>
    </citation>
    <scope>NUCLEOTIDE SEQUENCE</scope>
    <source>
        <strain evidence="1">CBHHK002</strain>
    </source>
</reference>
<keyword evidence="2" id="KW-1185">Reference proteome</keyword>
<organism evidence="1 2">
    <name type="scientific">Mycena albidolilacea</name>
    <dbReference type="NCBI Taxonomy" id="1033008"/>
    <lineage>
        <taxon>Eukaryota</taxon>
        <taxon>Fungi</taxon>
        <taxon>Dikarya</taxon>
        <taxon>Basidiomycota</taxon>
        <taxon>Agaricomycotina</taxon>
        <taxon>Agaricomycetes</taxon>
        <taxon>Agaricomycetidae</taxon>
        <taxon>Agaricales</taxon>
        <taxon>Marasmiineae</taxon>
        <taxon>Mycenaceae</taxon>
        <taxon>Mycena</taxon>
    </lineage>
</organism>
<proteinExistence type="predicted"/>
<accession>A0AAD7ES79</accession>
<evidence type="ECO:0000313" key="2">
    <source>
        <dbReference type="Proteomes" id="UP001218218"/>
    </source>
</evidence>
<dbReference type="Proteomes" id="UP001218218">
    <property type="component" value="Unassembled WGS sequence"/>
</dbReference>
<evidence type="ECO:0000313" key="1">
    <source>
        <dbReference type="EMBL" id="KAJ7348251.1"/>
    </source>
</evidence>
<comment type="caution">
    <text evidence="1">The sequence shown here is derived from an EMBL/GenBank/DDBJ whole genome shotgun (WGS) entry which is preliminary data.</text>
</comment>
<name>A0AAD7ES79_9AGAR</name>
<dbReference type="EMBL" id="JARIHO010000017">
    <property type="protein sequence ID" value="KAJ7348251.1"/>
    <property type="molecule type" value="Genomic_DNA"/>
</dbReference>
<protein>
    <submittedName>
        <fullName evidence="1">Uncharacterized protein</fullName>
    </submittedName>
</protein>